<comment type="caution">
    <text evidence="5">The sequence shown here is derived from an EMBL/GenBank/DDBJ whole genome shotgun (WGS) entry which is preliminary data.</text>
</comment>
<accession>A0A835MB93</accession>
<dbReference type="PANTHER" id="PTHR42908:SF10">
    <property type="entry name" value="EUKARYOTIC TRANSLATION ELONGATION FACTOR 2"/>
    <property type="match status" value="1"/>
</dbReference>
<evidence type="ECO:0000256" key="1">
    <source>
        <dbReference type="ARBA" id="ARBA00022490"/>
    </source>
</evidence>
<dbReference type="Gene3D" id="3.30.70.240">
    <property type="match status" value="1"/>
</dbReference>
<dbReference type="Proteomes" id="UP000631114">
    <property type="component" value="Unassembled WGS sequence"/>
</dbReference>
<dbReference type="OrthoDB" id="203at2759"/>
<keyword evidence="2" id="KW-0251">Elongation factor</keyword>
<dbReference type="GO" id="GO:1990904">
    <property type="term" value="C:ribonucleoprotein complex"/>
    <property type="evidence" value="ECO:0007669"/>
    <property type="project" value="TreeGrafter"/>
</dbReference>
<organism evidence="5 6">
    <name type="scientific">Coptis chinensis</name>
    <dbReference type="NCBI Taxonomy" id="261450"/>
    <lineage>
        <taxon>Eukaryota</taxon>
        <taxon>Viridiplantae</taxon>
        <taxon>Streptophyta</taxon>
        <taxon>Embryophyta</taxon>
        <taxon>Tracheophyta</taxon>
        <taxon>Spermatophyta</taxon>
        <taxon>Magnoliopsida</taxon>
        <taxon>Ranunculales</taxon>
        <taxon>Ranunculaceae</taxon>
        <taxon>Coptidoideae</taxon>
        <taxon>Coptis</taxon>
    </lineage>
</organism>
<dbReference type="SMART" id="SM00838">
    <property type="entry name" value="EFG_C"/>
    <property type="match status" value="1"/>
</dbReference>
<dbReference type="EMBL" id="JADFTS010000002">
    <property type="protein sequence ID" value="KAF9620664.1"/>
    <property type="molecule type" value="Genomic_DNA"/>
</dbReference>
<reference evidence="5 6" key="1">
    <citation type="submission" date="2020-10" db="EMBL/GenBank/DDBJ databases">
        <title>The Coptis chinensis genome and diversification of protoberbering-type alkaloids.</title>
        <authorList>
            <person name="Wang B."/>
            <person name="Shu S."/>
            <person name="Song C."/>
            <person name="Liu Y."/>
        </authorList>
    </citation>
    <scope>NUCLEOTIDE SEQUENCE [LARGE SCALE GENOMIC DNA]</scope>
    <source>
        <strain evidence="5">HL-2020</strain>
        <tissue evidence="5">Leaf</tissue>
    </source>
</reference>
<evidence type="ECO:0000313" key="5">
    <source>
        <dbReference type="EMBL" id="KAF9620664.1"/>
    </source>
</evidence>
<dbReference type="Pfam" id="PF00679">
    <property type="entry name" value="EFG_C"/>
    <property type="match status" value="1"/>
</dbReference>
<keyword evidence="1" id="KW-0963">Cytoplasm</keyword>
<sequence length="234" mass="26300">MEEGLTVYDELLFCIGDNIHEIGCCIDVVFYLSLLCLDLEFWGVVVILHPEKIPPAVFLKKSPSNLTSRPPSDMLGVEEWTKYEYKNKDECINKVIGHTMARKAIYASQITAKPGLLEPLYMVEIQAPEHALGGIYGVFNQKRGYVFEEMQRPGTPLYNIKVYLPVRESFGFSGQLRAATSELASSAQCVFDHWDLVISDPLEAGSQAATLVSEICRRKGLKEQMTPLSEFDEL</sequence>
<dbReference type="InterPro" id="IPR035647">
    <property type="entry name" value="EFG_III/V"/>
</dbReference>
<evidence type="ECO:0000259" key="4">
    <source>
        <dbReference type="SMART" id="SM00838"/>
    </source>
</evidence>
<dbReference type="AlphaFoldDB" id="A0A835MB93"/>
<protein>
    <recommendedName>
        <fullName evidence="4">Elongation factor EFG domain-containing protein</fullName>
    </recommendedName>
</protein>
<dbReference type="FunFam" id="3.30.70.240:FF:000003">
    <property type="entry name" value="Translation elongation factor 2"/>
    <property type="match status" value="1"/>
</dbReference>
<dbReference type="InterPro" id="IPR000640">
    <property type="entry name" value="EFG_V-like"/>
</dbReference>
<dbReference type="SUPFAM" id="SSF54980">
    <property type="entry name" value="EF-G C-terminal domain-like"/>
    <property type="match status" value="1"/>
</dbReference>
<name>A0A835MB93_9MAGN</name>
<gene>
    <name evidence="5" type="ORF">IFM89_013964</name>
</gene>
<dbReference type="GO" id="GO:0043022">
    <property type="term" value="F:ribosome binding"/>
    <property type="evidence" value="ECO:0007669"/>
    <property type="project" value="TreeGrafter"/>
</dbReference>
<dbReference type="GO" id="GO:0003924">
    <property type="term" value="F:GTPase activity"/>
    <property type="evidence" value="ECO:0007669"/>
    <property type="project" value="TreeGrafter"/>
</dbReference>
<dbReference type="GO" id="GO:0003746">
    <property type="term" value="F:translation elongation factor activity"/>
    <property type="evidence" value="ECO:0007669"/>
    <property type="project" value="UniProtKB-KW"/>
</dbReference>
<dbReference type="CDD" id="cd04096">
    <property type="entry name" value="eEF2_snRNP_like_C"/>
    <property type="match status" value="1"/>
</dbReference>
<keyword evidence="6" id="KW-1185">Reference proteome</keyword>
<evidence type="ECO:0000256" key="2">
    <source>
        <dbReference type="ARBA" id="ARBA00022768"/>
    </source>
</evidence>
<evidence type="ECO:0000256" key="3">
    <source>
        <dbReference type="ARBA" id="ARBA00022917"/>
    </source>
</evidence>
<keyword evidence="3" id="KW-0648">Protein biosynthesis</keyword>
<dbReference type="PANTHER" id="PTHR42908">
    <property type="entry name" value="TRANSLATION ELONGATION FACTOR-RELATED"/>
    <property type="match status" value="1"/>
</dbReference>
<dbReference type="GO" id="GO:0005829">
    <property type="term" value="C:cytosol"/>
    <property type="evidence" value="ECO:0007669"/>
    <property type="project" value="TreeGrafter"/>
</dbReference>
<proteinExistence type="predicted"/>
<evidence type="ECO:0000313" key="6">
    <source>
        <dbReference type="Proteomes" id="UP000631114"/>
    </source>
</evidence>
<feature type="domain" description="Elongation factor EFG" evidence="4">
    <location>
        <begin position="115"/>
        <end position="205"/>
    </location>
</feature>